<evidence type="ECO:0000256" key="3">
    <source>
        <dbReference type="ARBA" id="ARBA00022630"/>
    </source>
</evidence>
<comment type="cofactor">
    <cofactor evidence="1">
        <name>FAD</name>
        <dbReference type="ChEBI" id="CHEBI:57692"/>
    </cofactor>
</comment>
<keyword evidence="5" id="KW-0809">Transit peptide</keyword>
<keyword evidence="10" id="KW-1185">Reference proteome</keyword>
<dbReference type="SUPFAM" id="SSF55103">
    <property type="entry name" value="FAD-linked oxidases, C-terminal domain"/>
    <property type="match status" value="1"/>
</dbReference>
<dbReference type="GO" id="GO:0008720">
    <property type="term" value="F:D-lactate dehydrogenase (NAD+) activity"/>
    <property type="evidence" value="ECO:0007669"/>
    <property type="project" value="TreeGrafter"/>
</dbReference>
<dbReference type="RefSeq" id="WP_151534589.1">
    <property type="nucleotide sequence ID" value="NZ_WBOS01000003.1"/>
</dbReference>
<dbReference type="InterPro" id="IPR016169">
    <property type="entry name" value="FAD-bd_PCMH_sub2"/>
</dbReference>
<dbReference type="GO" id="GO:1903457">
    <property type="term" value="P:lactate catabolic process"/>
    <property type="evidence" value="ECO:0007669"/>
    <property type="project" value="TreeGrafter"/>
</dbReference>
<dbReference type="OrthoDB" id="9767256at2"/>
<dbReference type="InterPro" id="IPR016171">
    <property type="entry name" value="Vanillyl_alc_oxidase_C-sub2"/>
</dbReference>
<dbReference type="FunFam" id="3.30.70.2740:FF:000001">
    <property type="entry name" value="D-lactate dehydrogenase mitochondrial"/>
    <property type="match status" value="1"/>
</dbReference>
<evidence type="ECO:0000256" key="5">
    <source>
        <dbReference type="ARBA" id="ARBA00022946"/>
    </source>
</evidence>
<evidence type="ECO:0000256" key="6">
    <source>
        <dbReference type="ARBA" id="ARBA00023002"/>
    </source>
</evidence>
<evidence type="ECO:0000256" key="4">
    <source>
        <dbReference type="ARBA" id="ARBA00022827"/>
    </source>
</evidence>
<comment type="caution">
    <text evidence="9">The sequence shown here is derived from an EMBL/GenBank/DDBJ whole genome shotgun (WGS) entry which is preliminary data.</text>
</comment>
<keyword evidence="6" id="KW-0560">Oxidoreductase</keyword>
<sequence>MTLADKLKQIVPNDRISTNETVRLNHSKDESFHAASLPDVVVFPRNKEEIVAIIRFANEHKIPVTPFGVGSGLEGAAIPLKGGISLDFQEMNKIIEINPDDFLVRVQPGVTRLQLNKELGKYGLFFPVDPGADATLGGMASTNASGTTTVRYGAMKDNVRDLEIVLSDGRVIRTGGKAKKSSSGYNLTELFVGSEGTLGIFTEITLQVHGISEVIIAARAVFPSVNQAIQAAIALLNVGVPIARVELVEGETIQYMNKVYGTTYSEGASLFLEYHGSKGSVESDVQLTKEIFNEFDCYEFEFETDSLGRAKLWEVRHNSLYALIHENPGKQVMNTDVCVPLSNLADAVEYTRKCIDESGLQGDIIGHIGDGNFHAGVLIDTDDPLDMERANQFNEKIVHYALACGGTCTGEHGVGLGKKKYQLLQHGEALDVMKDIKKVLDPKCILNPGKIFE</sequence>
<protein>
    <recommendedName>
        <fullName evidence="7">D-lactate dehydrogenase (cytochrome)</fullName>
        <ecNumber evidence="7">1.1.2.4</ecNumber>
    </recommendedName>
</protein>
<evidence type="ECO:0000313" key="10">
    <source>
        <dbReference type="Proteomes" id="UP000481030"/>
    </source>
</evidence>
<dbReference type="InterPro" id="IPR016164">
    <property type="entry name" value="FAD-linked_Oxase-like_C"/>
</dbReference>
<proteinExistence type="inferred from homology"/>
<comment type="similarity">
    <text evidence="2">Belongs to the FAD-binding oxidoreductase/transferase type 4 family.</text>
</comment>
<evidence type="ECO:0000313" key="9">
    <source>
        <dbReference type="EMBL" id="KAB2336635.1"/>
    </source>
</evidence>
<evidence type="ECO:0000259" key="8">
    <source>
        <dbReference type="PROSITE" id="PS51387"/>
    </source>
</evidence>
<dbReference type="GO" id="GO:0071949">
    <property type="term" value="F:FAD binding"/>
    <property type="evidence" value="ECO:0007669"/>
    <property type="project" value="InterPro"/>
</dbReference>
<dbReference type="Pfam" id="PF01565">
    <property type="entry name" value="FAD_binding_4"/>
    <property type="match status" value="1"/>
</dbReference>
<organism evidence="9 10">
    <name type="scientific">Cytobacillus depressus</name>
    <dbReference type="NCBI Taxonomy" id="1602942"/>
    <lineage>
        <taxon>Bacteria</taxon>
        <taxon>Bacillati</taxon>
        <taxon>Bacillota</taxon>
        <taxon>Bacilli</taxon>
        <taxon>Bacillales</taxon>
        <taxon>Bacillaceae</taxon>
        <taxon>Cytobacillus</taxon>
    </lineage>
</organism>
<evidence type="ECO:0000256" key="2">
    <source>
        <dbReference type="ARBA" id="ARBA00008000"/>
    </source>
</evidence>
<keyword evidence="4" id="KW-0274">FAD</keyword>
<dbReference type="Proteomes" id="UP000481030">
    <property type="component" value="Unassembled WGS sequence"/>
</dbReference>
<dbReference type="SUPFAM" id="SSF56176">
    <property type="entry name" value="FAD-binding/transporter-associated domain-like"/>
    <property type="match status" value="1"/>
</dbReference>
<dbReference type="InterPro" id="IPR004113">
    <property type="entry name" value="FAD-bd_oxidored_4_C"/>
</dbReference>
<dbReference type="EMBL" id="WBOS01000003">
    <property type="protein sequence ID" value="KAB2336635.1"/>
    <property type="molecule type" value="Genomic_DNA"/>
</dbReference>
<dbReference type="FunFam" id="1.10.45.10:FF:000001">
    <property type="entry name" value="D-lactate dehydrogenase mitochondrial"/>
    <property type="match status" value="1"/>
</dbReference>
<dbReference type="EC" id="1.1.2.4" evidence="7"/>
<dbReference type="Pfam" id="PF02913">
    <property type="entry name" value="FAD-oxidase_C"/>
    <property type="match status" value="1"/>
</dbReference>
<name>A0A6L3V8G1_9BACI</name>
<evidence type="ECO:0000256" key="7">
    <source>
        <dbReference type="ARBA" id="ARBA00038897"/>
    </source>
</evidence>
<gene>
    <name evidence="9" type="ORF">F7731_09745</name>
</gene>
<accession>A0A6L3V8G1</accession>
<evidence type="ECO:0000256" key="1">
    <source>
        <dbReference type="ARBA" id="ARBA00001974"/>
    </source>
</evidence>
<dbReference type="InterPro" id="IPR006094">
    <property type="entry name" value="Oxid_FAD_bind_N"/>
</dbReference>
<feature type="domain" description="FAD-binding PCMH-type" evidence="8">
    <location>
        <begin position="34"/>
        <end position="211"/>
    </location>
</feature>
<dbReference type="PANTHER" id="PTHR11748:SF111">
    <property type="entry name" value="D-LACTATE DEHYDROGENASE, MITOCHONDRIAL-RELATED"/>
    <property type="match status" value="1"/>
</dbReference>
<dbReference type="AlphaFoldDB" id="A0A6L3V8G1"/>
<dbReference type="Gene3D" id="3.30.465.10">
    <property type="match status" value="1"/>
</dbReference>
<dbReference type="Gene3D" id="1.10.45.10">
    <property type="entry name" value="Vanillyl-alcohol Oxidase, Chain A, domain 4"/>
    <property type="match status" value="1"/>
</dbReference>
<dbReference type="InterPro" id="IPR016166">
    <property type="entry name" value="FAD-bd_PCMH"/>
</dbReference>
<dbReference type="GO" id="GO:0004458">
    <property type="term" value="F:D-lactate dehydrogenase (cytochrome) activity"/>
    <property type="evidence" value="ECO:0007669"/>
    <property type="project" value="UniProtKB-EC"/>
</dbReference>
<dbReference type="InterPro" id="IPR036318">
    <property type="entry name" value="FAD-bd_PCMH-like_sf"/>
</dbReference>
<dbReference type="PROSITE" id="PS51387">
    <property type="entry name" value="FAD_PCMH"/>
    <property type="match status" value="1"/>
</dbReference>
<dbReference type="PANTHER" id="PTHR11748">
    <property type="entry name" value="D-LACTATE DEHYDROGENASE"/>
    <property type="match status" value="1"/>
</dbReference>
<keyword evidence="3" id="KW-0285">Flavoprotein</keyword>
<dbReference type="FunFam" id="3.30.465.10:FF:000016">
    <property type="entry name" value="probable D-lactate dehydrogenase, mitochondrial"/>
    <property type="match status" value="1"/>
</dbReference>
<reference evidence="9 10" key="1">
    <citation type="journal article" date="2016" name="Antonie Van Leeuwenhoek">
        <title>Bacillus depressus sp. nov., isolated from soil of a sunflower field.</title>
        <authorList>
            <person name="Wei X."/>
            <person name="Xin D."/>
            <person name="Xin Y."/>
            <person name="Zhang H."/>
            <person name="Wang T."/>
            <person name="Zhang J."/>
        </authorList>
    </citation>
    <scope>NUCLEOTIDE SEQUENCE [LARGE SCALE GENOMIC DNA]</scope>
    <source>
        <strain evidence="9 10">BZ1</strain>
    </source>
</reference>
<dbReference type="Gene3D" id="3.30.70.2740">
    <property type="match status" value="1"/>
</dbReference>